<comment type="caution">
    <text evidence="2">The sequence shown here is derived from an EMBL/GenBank/DDBJ whole genome shotgun (WGS) entry which is preliminary data.</text>
</comment>
<feature type="signal peptide" evidence="1">
    <location>
        <begin position="1"/>
        <end position="23"/>
    </location>
</feature>
<evidence type="ECO:0008006" key="4">
    <source>
        <dbReference type="Google" id="ProtNLM"/>
    </source>
</evidence>
<proteinExistence type="predicted"/>
<accession>A0A369XIY6</accession>
<dbReference type="Proteomes" id="UP000253831">
    <property type="component" value="Unassembled WGS sequence"/>
</dbReference>
<dbReference type="AlphaFoldDB" id="A0A369XIY6"/>
<protein>
    <recommendedName>
        <fullName evidence="4">Cysteine-rich CWC family protein</fullName>
    </recommendedName>
</protein>
<sequence length="73" mass="7357">MSKVPEKPLASTCPACGMSFVCAAVAGLATCWCMENADKAPPSFAPEVGGNCYCPSCLAQRFSASPGKPSPGA</sequence>
<dbReference type="EMBL" id="QPGA01000026">
    <property type="protein sequence ID" value="RDE50083.1"/>
    <property type="molecule type" value="Genomic_DNA"/>
</dbReference>
<gene>
    <name evidence="2" type="ORF">DVS81_13040</name>
</gene>
<evidence type="ECO:0000256" key="1">
    <source>
        <dbReference type="SAM" id="SignalP"/>
    </source>
</evidence>
<reference evidence="2 3" key="1">
    <citation type="submission" date="2018-05" db="EMBL/GenBank/DDBJ databases">
        <title>Integrated omic analyses show evidence that a Ca. Accumulibacter phosphatis strain performs denitrification under micro-aerobic conditions.</title>
        <authorList>
            <person name="Camejo P.Y."/>
            <person name="Katherine M.D."/>
            <person name="Daniel N.R."/>
        </authorList>
    </citation>
    <scope>NUCLEOTIDE SEQUENCE [LARGE SCALE GENOMIC DNA]</scope>
    <source>
        <strain evidence="2">UW-LDO-IC</strain>
    </source>
</reference>
<dbReference type="Pfam" id="PF14375">
    <property type="entry name" value="Cys_rich_CWC"/>
    <property type="match status" value="1"/>
</dbReference>
<evidence type="ECO:0000313" key="2">
    <source>
        <dbReference type="EMBL" id="RDE50083.1"/>
    </source>
</evidence>
<name>A0A369XIY6_9PROT</name>
<feature type="chain" id="PRO_5016785665" description="Cysteine-rich CWC family protein" evidence="1">
    <location>
        <begin position="24"/>
        <end position="73"/>
    </location>
</feature>
<organism evidence="2 3">
    <name type="scientific">Candidatus Accumulibacter meliphilus</name>
    <dbReference type="NCBI Taxonomy" id="2211374"/>
    <lineage>
        <taxon>Bacteria</taxon>
        <taxon>Pseudomonadati</taxon>
        <taxon>Pseudomonadota</taxon>
        <taxon>Betaproteobacteria</taxon>
        <taxon>Candidatus Accumulibacter</taxon>
    </lineage>
</organism>
<keyword evidence="1" id="KW-0732">Signal</keyword>
<dbReference type="InterPro" id="IPR032720">
    <property type="entry name" value="Cys_rich_CWC"/>
</dbReference>
<evidence type="ECO:0000313" key="3">
    <source>
        <dbReference type="Proteomes" id="UP000253831"/>
    </source>
</evidence>